<dbReference type="Gene3D" id="3.40.50.720">
    <property type="entry name" value="NAD(P)-binding Rossmann-like Domain"/>
    <property type="match status" value="1"/>
</dbReference>
<dbReference type="EMBL" id="AP023439">
    <property type="protein sequence ID" value="BCL23564.1"/>
    <property type="molecule type" value="Genomic_DNA"/>
</dbReference>
<feature type="region of interest" description="Disordered" evidence="1">
    <location>
        <begin position="32"/>
        <end position="71"/>
    </location>
</feature>
<gene>
    <name evidence="2" type="ORF">GCM10017668_54070</name>
</gene>
<accession>A0A7G1NPB3</accession>
<evidence type="ECO:0000313" key="3">
    <source>
        <dbReference type="Proteomes" id="UP000516373"/>
    </source>
</evidence>
<dbReference type="AlphaFoldDB" id="A0A7G1NPB3"/>
<proteinExistence type="predicted"/>
<evidence type="ECO:0000256" key="1">
    <source>
        <dbReference type="SAM" id="MobiDB-lite"/>
    </source>
</evidence>
<dbReference type="RefSeq" id="WP_190904783.1">
    <property type="nucleotide sequence ID" value="NZ_AP023439.1"/>
</dbReference>
<dbReference type="Proteomes" id="UP000516373">
    <property type="component" value="Chromosome"/>
</dbReference>
<dbReference type="KEGG" id="stui:GCM10017668_54070"/>
<sequence length="71" mass="7441">MSTKVAVIGPGNIGTRLMVKILRLSDPIRDALQPQAAPDGAPSAARRLLPHRGPPAPLPCQGGRQRVGKRG</sequence>
<evidence type="ECO:0000313" key="2">
    <source>
        <dbReference type="EMBL" id="BCL23564.1"/>
    </source>
</evidence>
<name>A0A7G1NPB3_9ACTN</name>
<protein>
    <submittedName>
        <fullName evidence="2">Uncharacterized protein</fullName>
    </submittedName>
</protein>
<organism evidence="2 3">
    <name type="scientific">Streptomyces tuirus</name>
    <dbReference type="NCBI Taxonomy" id="68278"/>
    <lineage>
        <taxon>Bacteria</taxon>
        <taxon>Bacillati</taxon>
        <taxon>Actinomycetota</taxon>
        <taxon>Actinomycetes</taxon>
        <taxon>Kitasatosporales</taxon>
        <taxon>Streptomycetaceae</taxon>
        <taxon>Streptomyces</taxon>
    </lineage>
</organism>
<reference evidence="2 3" key="1">
    <citation type="journal article" date="2014" name="Int. J. Syst. Evol. Microbiol.">
        <title>Complete genome sequence of Corynebacterium casei LMG S-19264T (=DSM 44701T), isolated from a smear-ripened cheese.</title>
        <authorList>
            <consortium name="US DOE Joint Genome Institute (JGI-PGF)"/>
            <person name="Walter F."/>
            <person name="Albersmeier A."/>
            <person name="Kalinowski J."/>
            <person name="Ruckert C."/>
        </authorList>
    </citation>
    <scope>NUCLEOTIDE SEQUENCE [LARGE SCALE GENOMIC DNA]</scope>
    <source>
        <strain evidence="2 3">JCM 4255</strain>
    </source>
</reference>